<reference evidence="3" key="1">
    <citation type="submission" date="2016-04" db="EMBL/GenBank/DDBJ databases">
        <title>Cephalotus genome sequencing.</title>
        <authorList>
            <person name="Fukushima K."/>
            <person name="Hasebe M."/>
            <person name="Fang X."/>
        </authorList>
    </citation>
    <scope>NUCLEOTIDE SEQUENCE [LARGE SCALE GENOMIC DNA]</scope>
    <source>
        <strain evidence="3">cv. St1</strain>
    </source>
</reference>
<dbReference type="FunCoup" id="A0A1Q3D7D6">
    <property type="interactions" value="577"/>
</dbReference>
<dbReference type="OrthoDB" id="641593at2759"/>
<feature type="chain" id="PRO_5012071919" evidence="1">
    <location>
        <begin position="30"/>
        <end position="215"/>
    </location>
</feature>
<dbReference type="EMBL" id="BDDD01004850">
    <property type="protein sequence ID" value="GAV88426.1"/>
    <property type="molecule type" value="Genomic_DNA"/>
</dbReference>
<dbReference type="AlphaFoldDB" id="A0A1Q3D7D6"/>
<dbReference type="PANTHER" id="PTHR36806">
    <property type="entry name" value="ADENINE PHOSPHORIBOSYLTRANSFERASE"/>
    <property type="match status" value="1"/>
</dbReference>
<feature type="signal peptide" evidence="1">
    <location>
        <begin position="1"/>
        <end position="29"/>
    </location>
</feature>
<sequence length="215" mass="24179">MAQIIPKSATFIFLLLLTTTVTLPPPTHSLPYTQLKSLLPLSHSLLTRVSNLRATRGDVSGSKRVKLIADKIERIQGLGFLGLAWSVGWDYAKNYAWRDFDYRDLYGAVSDLNELIRFLSELTRADSEAKRAAWIATNYGNALAVSKRLFGSLLKVFRQSGPLRQMVETLQIEVVQGELLRDCLEVGSNDLKGLVQIIKDMALQFYSTPDNFRDL</sequence>
<dbReference type="Proteomes" id="UP000187406">
    <property type="component" value="Unassembled WGS sequence"/>
</dbReference>
<keyword evidence="3" id="KW-1185">Reference proteome</keyword>
<proteinExistence type="predicted"/>
<organism evidence="2 3">
    <name type="scientific">Cephalotus follicularis</name>
    <name type="common">Albany pitcher plant</name>
    <dbReference type="NCBI Taxonomy" id="3775"/>
    <lineage>
        <taxon>Eukaryota</taxon>
        <taxon>Viridiplantae</taxon>
        <taxon>Streptophyta</taxon>
        <taxon>Embryophyta</taxon>
        <taxon>Tracheophyta</taxon>
        <taxon>Spermatophyta</taxon>
        <taxon>Magnoliopsida</taxon>
        <taxon>eudicotyledons</taxon>
        <taxon>Gunneridae</taxon>
        <taxon>Pentapetalae</taxon>
        <taxon>rosids</taxon>
        <taxon>fabids</taxon>
        <taxon>Oxalidales</taxon>
        <taxon>Cephalotaceae</taxon>
        <taxon>Cephalotus</taxon>
    </lineage>
</organism>
<keyword evidence="1" id="KW-0732">Signal</keyword>
<name>A0A1Q3D7D6_CEPFO</name>
<dbReference type="STRING" id="3775.A0A1Q3D7D6"/>
<evidence type="ECO:0000313" key="3">
    <source>
        <dbReference type="Proteomes" id="UP000187406"/>
    </source>
</evidence>
<comment type="caution">
    <text evidence="2">The sequence shown here is derived from an EMBL/GenBank/DDBJ whole genome shotgun (WGS) entry which is preliminary data.</text>
</comment>
<gene>
    <name evidence="2" type="ORF">CFOL_v3_31848</name>
</gene>
<accession>A0A1Q3D7D6</accession>
<protein>
    <submittedName>
        <fullName evidence="2">Uncharacterized protein</fullName>
    </submittedName>
</protein>
<evidence type="ECO:0000313" key="2">
    <source>
        <dbReference type="EMBL" id="GAV88426.1"/>
    </source>
</evidence>
<dbReference type="InParanoid" id="A0A1Q3D7D6"/>
<evidence type="ECO:0000256" key="1">
    <source>
        <dbReference type="SAM" id="SignalP"/>
    </source>
</evidence>